<keyword evidence="12" id="KW-0624">Polysaccharide degradation</keyword>
<dbReference type="GO" id="GO:0016787">
    <property type="term" value="F:hydrolase activity"/>
    <property type="evidence" value="ECO:0007669"/>
    <property type="project" value="UniProtKB-KW"/>
</dbReference>
<keyword evidence="11" id="KW-0119">Carbohydrate metabolism</keyword>
<feature type="signal peptide" evidence="16">
    <location>
        <begin position="1"/>
        <end position="17"/>
    </location>
</feature>
<gene>
    <name evidence="18" type="ORF">C7999DRAFT_17061</name>
</gene>
<keyword evidence="4" id="KW-0479">Metal-binding</keyword>
<dbReference type="CDD" id="cd21175">
    <property type="entry name" value="LPMO_AA9"/>
    <property type="match status" value="1"/>
</dbReference>
<comment type="subcellular location">
    <subcellularLocation>
        <location evidence="2">Secreted</location>
    </subcellularLocation>
</comment>
<evidence type="ECO:0000256" key="2">
    <source>
        <dbReference type="ARBA" id="ARBA00004613"/>
    </source>
</evidence>
<sequence length="227" mass="24049">MKLSVALAVLASAAAEAHYTFPSIANTADWQYVRTTTNFQSNGPVTDVNSAQIRCYERNPGTPAPGIYNVTAGTTINYNAKASISHPGPMAFYIAKVPAGQTAATWDGSGAVWTKIYQEMPNFGTSLTWSSNGMPSMPVTIPRCLQNGDYLLRAEHIALHSAGSAGGAQFYISCAQLSVSGGSGTWNPRNKVSFPGAYRATDPGILINIYYPVPTSYTPAGPPVETC</sequence>
<evidence type="ECO:0000256" key="3">
    <source>
        <dbReference type="ARBA" id="ARBA00022525"/>
    </source>
</evidence>
<proteinExistence type="inferred from homology"/>
<dbReference type="Proteomes" id="UP001303647">
    <property type="component" value="Unassembled WGS sequence"/>
</dbReference>
<dbReference type="InterPro" id="IPR049892">
    <property type="entry name" value="AA9"/>
</dbReference>
<organism evidence="18 19">
    <name type="scientific">Corynascus novoguineensis</name>
    <dbReference type="NCBI Taxonomy" id="1126955"/>
    <lineage>
        <taxon>Eukaryota</taxon>
        <taxon>Fungi</taxon>
        <taxon>Dikarya</taxon>
        <taxon>Ascomycota</taxon>
        <taxon>Pezizomycotina</taxon>
        <taxon>Sordariomycetes</taxon>
        <taxon>Sordariomycetidae</taxon>
        <taxon>Sordariales</taxon>
        <taxon>Chaetomiaceae</taxon>
        <taxon>Corynascus</taxon>
    </lineage>
</organism>
<evidence type="ECO:0000256" key="11">
    <source>
        <dbReference type="ARBA" id="ARBA00023277"/>
    </source>
</evidence>
<evidence type="ECO:0000256" key="1">
    <source>
        <dbReference type="ARBA" id="ARBA00001973"/>
    </source>
</evidence>
<reference evidence="18" key="2">
    <citation type="submission" date="2023-05" db="EMBL/GenBank/DDBJ databases">
        <authorList>
            <consortium name="Lawrence Berkeley National Laboratory"/>
            <person name="Steindorff A."/>
            <person name="Hensen N."/>
            <person name="Bonometti L."/>
            <person name="Westerberg I."/>
            <person name="Brannstrom I.O."/>
            <person name="Guillou S."/>
            <person name="Cros-Aarteil S."/>
            <person name="Calhoun S."/>
            <person name="Haridas S."/>
            <person name="Kuo A."/>
            <person name="Mondo S."/>
            <person name="Pangilinan J."/>
            <person name="Riley R."/>
            <person name="Labutti K."/>
            <person name="Andreopoulos B."/>
            <person name="Lipzen A."/>
            <person name="Chen C."/>
            <person name="Yanf M."/>
            <person name="Daum C."/>
            <person name="Ng V."/>
            <person name="Clum A."/>
            <person name="Ohm R."/>
            <person name="Martin F."/>
            <person name="Silar P."/>
            <person name="Natvig D."/>
            <person name="Lalanne C."/>
            <person name="Gautier V."/>
            <person name="Ament-Velasquez S.L."/>
            <person name="Kruys A."/>
            <person name="Hutchinson M.I."/>
            <person name="Powell A.J."/>
            <person name="Barry K."/>
            <person name="Miller A.N."/>
            <person name="Grigoriev I.V."/>
            <person name="Debuchy R."/>
            <person name="Gladieux P."/>
            <person name="Thoren M.H."/>
            <person name="Johannesson H."/>
        </authorList>
    </citation>
    <scope>NUCLEOTIDE SEQUENCE</scope>
    <source>
        <strain evidence="18">CBS 359.72</strain>
    </source>
</reference>
<dbReference type="EMBL" id="MU857727">
    <property type="protein sequence ID" value="KAK4244710.1"/>
    <property type="molecule type" value="Genomic_DNA"/>
</dbReference>
<evidence type="ECO:0000256" key="9">
    <source>
        <dbReference type="ARBA" id="ARBA00023033"/>
    </source>
</evidence>
<name>A0AAN7CMD2_9PEZI</name>
<dbReference type="GO" id="GO:0046872">
    <property type="term" value="F:metal ion binding"/>
    <property type="evidence" value="ECO:0007669"/>
    <property type="project" value="UniProtKB-KW"/>
</dbReference>
<dbReference type="Pfam" id="PF03443">
    <property type="entry name" value="AA9"/>
    <property type="match status" value="1"/>
</dbReference>
<evidence type="ECO:0000256" key="4">
    <source>
        <dbReference type="ARBA" id="ARBA00022723"/>
    </source>
</evidence>
<evidence type="ECO:0000256" key="16">
    <source>
        <dbReference type="SAM" id="SignalP"/>
    </source>
</evidence>
<evidence type="ECO:0000256" key="5">
    <source>
        <dbReference type="ARBA" id="ARBA00022729"/>
    </source>
</evidence>
<keyword evidence="5 16" id="KW-0732">Signal</keyword>
<dbReference type="Gene3D" id="2.70.50.70">
    <property type="match status" value="1"/>
</dbReference>
<evidence type="ECO:0000256" key="14">
    <source>
        <dbReference type="ARBA" id="ARBA00045077"/>
    </source>
</evidence>
<accession>A0AAN7CMD2</accession>
<comment type="caution">
    <text evidence="18">The sequence shown here is derived from an EMBL/GenBank/DDBJ whole genome shotgun (WGS) entry which is preliminary data.</text>
</comment>
<evidence type="ECO:0000256" key="6">
    <source>
        <dbReference type="ARBA" id="ARBA00023001"/>
    </source>
</evidence>
<reference evidence="18" key="1">
    <citation type="journal article" date="2023" name="Mol. Phylogenet. Evol.">
        <title>Genome-scale phylogeny and comparative genomics of the fungal order Sordariales.</title>
        <authorList>
            <person name="Hensen N."/>
            <person name="Bonometti L."/>
            <person name="Westerberg I."/>
            <person name="Brannstrom I.O."/>
            <person name="Guillou S."/>
            <person name="Cros-Aarteil S."/>
            <person name="Calhoun S."/>
            <person name="Haridas S."/>
            <person name="Kuo A."/>
            <person name="Mondo S."/>
            <person name="Pangilinan J."/>
            <person name="Riley R."/>
            <person name="LaButti K."/>
            <person name="Andreopoulos B."/>
            <person name="Lipzen A."/>
            <person name="Chen C."/>
            <person name="Yan M."/>
            <person name="Daum C."/>
            <person name="Ng V."/>
            <person name="Clum A."/>
            <person name="Steindorff A."/>
            <person name="Ohm R.A."/>
            <person name="Martin F."/>
            <person name="Silar P."/>
            <person name="Natvig D.O."/>
            <person name="Lalanne C."/>
            <person name="Gautier V."/>
            <person name="Ament-Velasquez S.L."/>
            <person name="Kruys A."/>
            <person name="Hutchinson M.I."/>
            <person name="Powell A.J."/>
            <person name="Barry K."/>
            <person name="Miller A.N."/>
            <person name="Grigoriev I.V."/>
            <person name="Debuchy R."/>
            <person name="Gladieux P."/>
            <person name="Hiltunen Thoren M."/>
            <person name="Johannesson H."/>
        </authorList>
    </citation>
    <scope>NUCLEOTIDE SEQUENCE</scope>
    <source>
        <strain evidence="18">CBS 359.72</strain>
    </source>
</reference>
<comment type="similarity">
    <text evidence="13">Belongs to the polysaccharide monooxygenase AA9 family.</text>
</comment>
<dbReference type="AlphaFoldDB" id="A0AAN7CMD2"/>
<evidence type="ECO:0000256" key="15">
    <source>
        <dbReference type="ARBA" id="ARBA00047174"/>
    </source>
</evidence>
<comment type="catalytic activity">
    <reaction evidence="14">
        <text>[(1-&gt;4)-beta-D-glucosyl]n+m + reduced acceptor + O2 = 4-dehydro-beta-D-glucosyl-[(1-&gt;4)-beta-D-glucosyl]n-1 + [(1-&gt;4)-beta-D-glucosyl]m + acceptor + H2O.</text>
        <dbReference type="EC" id="1.14.99.56"/>
    </reaction>
</comment>
<dbReference type="InterPro" id="IPR005103">
    <property type="entry name" value="AA9_LPMO"/>
</dbReference>
<evidence type="ECO:0000256" key="12">
    <source>
        <dbReference type="ARBA" id="ARBA00023326"/>
    </source>
</evidence>
<dbReference type="GO" id="GO:0004497">
    <property type="term" value="F:monooxygenase activity"/>
    <property type="evidence" value="ECO:0007669"/>
    <property type="project" value="UniProtKB-KW"/>
</dbReference>
<keyword evidence="10" id="KW-1015">Disulfide bond</keyword>
<evidence type="ECO:0000256" key="8">
    <source>
        <dbReference type="ARBA" id="ARBA00023008"/>
    </source>
</evidence>
<dbReference type="PANTHER" id="PTHR33353">
    <property type="entry name" value="PUTATIVE (AFU_ORTHOLOGUE AFUA_1G12560)-RELATED"/>
    <property type="match status" value="1"/>
</dbReference>
<dbReference type="PANTHER" id="PTHR33353:SF10">
    <property type="entry name" value="ENDO-BETA-1,4-GLUCANASE D"/>
    <property type="match status" value="1"/>
</dbReference>
<dbReference type="GO" id="GO:0030245">
    <property type="term" value="P:cellulose catabolic process"/>
    <property type="evidence" value="ECO:0007669"/>
    <property type="project" value="UniProtKB-KW"/>
</dbReference>
<keyword evidence="6" id="KW-0136">Cellulose degradation</keyword>
<keyword evidence="19" id="KW-1185">Reference proteome</keyword>
<evidence type="ECO:0000256" key="13">
    <source>
        <dbReference type="ARBA" id="ARBA00044502"/>
    </source>
</evidence>
<evidence type="ECO:0000259" key="17">
    <source>
        <dbReference type="Pfam" id="PF03443"/>
    </source>
</evidence>
<evidence type="ECO:0000256" key="10">
    <source>
        <dbReference type="ARBA" id="ARBA00023157"/>
    </source>
</evidence>
<keyword evidence="8" id="KW-0186">Copper</keyword>
<keyword evidence="3" id="KW-0964">Secreted</keyword>
<protein>
    <recommendedName>
        <fullName evidence="15">lytic cellulose monooxygenase (C4-dehydrogenating)</fullName>
        <ecNumber evidence="15">1.14.99.56</ecNumber>
    </recommendedName>
</protein>
<feature type="chain" id="PRO_5042871531" description="lytic cellulose monooxygenase (C4-dehydrogenating)" evidence="16">
    <location>
        <begin position="18"/>
        <end position="227"/>
    </location>
</feature>
<feature type="domain" description="Auxiliary Activity family 9 catalytic" evidence="17">
    <location>
        <begin position="26"/>
        <end position="217"/>
    </location>
</feature>
<dbReference type="GO" id="GO:0005576">
    <property type="term" value="C:extracellular region"/>
    <property type="evidence" value="ECO:0007669"/>
    <property type="project" value="UniProtKB-SubCell"/>
</dbReference>
<evidence type="ECO:0000313" key="19">
    <source>
        <dbReference type="Proteomes" id="UP001303647"/>
    </source>
</evidence>
<comment type="cofactor">
    <cofactor evidence="1">
        <name>Cu(2+)</name>
        <dbReference type="ChEBI" id="CHEBI:29036"/>
    </cofactor>
</comment>
<dbReference type="EC" id="1.14.99.56" evidence="15"/>
<evidence type="ECO:0000256" key="7">
    <source>
        <dbReference type="ARBA" id="ARBA00023002"/>
    </source>
</evidence>
<keyword evidence="18" id="KW-0378">Hydrolase</keyword>
<keyword evidence="9" id="KW-0503">Monooxygenase</keyword>
<evidence type="ECO:0000313" key="18">
    <source>
        <dbReference type="EMBL" id="KAK4244710.1"/>
    </source>
</evidence>
<keyword evidence="7" id="KW-0560">Oxidoreductase</keyword>